<feature type="region of interest" description="Disordered" evidence="7">
    <location>
        <begin position="726"/>
        <end position="762"/>
    </location>
</feature>
<feature type="region of interest" description="Disordered" evidence="7">
    <location>
        <begin position="637"/>
        <end position="673"/>
    </location>
</feature>
<keyword evidence="8" id="KW-1133">Transmembrane helix</keyword>
<dbReference type="InterPro" id="IPR041171">
    <property type="entry name" value="SDR_Ig"/>
</dbReference>
<keyword evidence="3" id="KW-0964">Secreted</keyword>
<protein>
    <submittedName>
        <fullName evidence="11">Cell wall associated biofilm protein</fullName>
    </submittedName>
</protein>
<dbReference type="AlphaFoldDB" id="A0A380HIX8"/>
<keyword evidence="8" id="KW-0812">Transmembrane</keyword>
<feature type="domain" description="Gram-positive cocci surface proteins LPxTG" evidence="10">
    <location>
        <begin position="929"/>
        <end position="963"/>
    </location>
</feature>
<feature type="transmembrane region" description="Helical" evidence="8">
    <location>
        <begin position="940"/>
        <end position="957"/>
    </location>
</feature>
<dbReference type="PANTHER" id="PTHR24273">
    <property type="entry name" value="FI04643P-RELATED"/>
    <property type="match status" value="1"/>
</dbReference>
<proteinExistence type="predicted"/>
<dbReference type="Gene3D" id="2.60.40.1290">
    <property type="match status" value="1"/>
</dbReference>
<feature type="region of interest" description="Disordered" evidence="7">
    <location>
        <begin position="323"/>
        <end position="352"/>
    </location>
</feature>
<organism evidence="11 12">
    <name type="scientific">Staphylococcus saprophyticus</name>
    <dbReference type="NCBI Taxonomy" id="29385"/>
    <lineage>
        <taxon>Bacteria</taxon>
        <taxon>Bacillati</taxon>
        <taxon>Bacillota</taxon>
        <taxon>Bacilli</taxon>
        <taxon>Bacillales</taxon>
        <taxon>Staphylococcaceae</taxon>
        <taxon>Staphylococcus</taxon>
    </lineage>
</organism>
<evidence type="ECO:0000256" key="4">
    <source>
        <dbReference type="ARBA" id="ARBA00022729"/>
    </source>
</evidence>
<feature type="region of interest" description="Disordered" evidence="7">
    <location>
        <begin position="815"/>
        <end position="851"/>
    </location>
</feature>
<feature type="domain" description="HYR" evidence="9">
    <location>
        <begin position="432"/>
        <end position="522"/>
    </location>
</feature>
<keyword evidence="6" id="KW-0572">Peptidoglycan-anchor</keyword>
<comment type="subcellular location">
    <subcellularLocation>
        <location evidence="1">Secreted</location>
        <location evidence="1">Cell wall</location>
        <topology evidence="1">Peptidoglycan-anchor</topology>
    </subcellularLocation>
</comment>
<name>A0A380HIX8_STASA</name>
<dbReference type="SUPFAM" id="SSF49313">
    <property type="entry name" value="Cadherin-like"/>
    <property type="match status" value="6"/>
</dbReference>
<dbReference type="PROSITE" id="PS50194">
    <property type="entry name" value="FILAMIN_REPEAT"/>
    <property type="match status" value="1"/>
</dbReference>
<dbReference type="GO" id="GO:0007155">
    <property type="term" value="P:cell adhesion"/>
    <property type="evidence" value="ECO:0007669"/>
    <property type="project" value="InterPro"/>
</dbReference>
<dbReference type="SUPFAM" id="SSF49401">
    <property type="entry name" value="Bacterial adhesins"/>
    <property type="match status" value="2"/>
</dbReference>
<dbReference type="InterPro" id="IPR008966">
    <property type="entry name" value="Adhesion_dom_sf"/>
</dbReference>
<dbReference type="RefSeq" id="WP_115340381.1">
    <property type="nucleotide sequence ID" value="NZ_UHED01000001.1"/>
</dbReference>
<keyword evidence="2" id="KW-0134">Cell wall</keyword>
<evidence type="ECO:0000256" key="1">
    <source>
        <dbReference type="ARBA" id="ARBA00004168"/>
    </source>
</evidence>
<feature type="region of interest" description="Disordered" evidence="7">
    <location>
        <begin position="547"/>
        <end position="584"/>
    </location>
</feature>
<dbReference type="Gene3D" id="2.60.40.10">
    <property type="entry name" value="Immunoglobulins"/>
    <property type="match status" value="6"/>
</dbReference>
<dbReference type="InterPro" id="IPR003410">
    <property type="entry name" value="HYR_dom"/>
</dbReference>
<evidence type="ECO:0000313" key="12">
    <source>
        <dbReference type="Proteomes" id="UP000254707"/>
    </source>
</evidence>
<feature type="region of interest" description="Disordered" evidence="7">
    <location>
        <begin position="876"/>
        <end position="938"/>
    </location>
</feature>
<evidence type="ECO:0000256" key="2">
    <source>
        <dbReference type="ARBA" id="ARBA00022512"/>
    </source>
</evidence>
<feature type="domain" description="HYR" evidence="9">
    <location>
        <begin position="610"/>
        <end position="700"/>
    </location>
</feature>
<dbReference type="InterPro" id="IPR017868">
    <property type="entry name" value="Filamin/ABP280_repeat-like"/>
</dbReference>
<feature type="compositionally biased region" description="Polar residues" evidence="7">
    <location>
        <begin position="483"/>
        <end position="492"/>
    </location>
</feature>
<evidence type="ECO:0000256" key="3">
    <source>
        <dbReference type="ARBA" id="ARBA00022525"/>
    </source>
</evidence>
<dbReference type="NCBIfam" id="TIGR01167">
    <property type="entry name" value="LPXTG_anchor"/>
    <property type="match status" value="1"/>
</dbReference>
<feature type="region of interest" description="Disordered" evidence="7">
    <location>
        <begin position="459"/>
        <end position="495"/>
    </location>
</feature>
<dbReference type="InterPro" id="IPR015919">
    <property type="entry name" value="Cadherin-like_sf"/>
</dbReference>
<keyword evidence="8" id="KW-0472">Membrane</keyword>
<gene>
    <name evidence="11" type="primary">sraP_1</name>
    <name evidence="11" type="ORF">NCTC7688_00057</name>
</gene>
<dbReference type="Gene3D" id="2.60.40.1280">
    <property type="match status" value="1"/>
</dbReference>
<dbReference type="EMBL" id="UHED01000001">
    <property type="protein sequence ID" value="SUM81572.1"/>
    <property type="molecule type" value="Genomic_DNA"/>
</dbReference>
<dbReference type="Pfam" id="PF17961">
    <property type="entry name" value="Big_8"/>
    <property type="match status" value="1"/>
</dbReference>
<dbReference type="PANTHER" id="PTHR24273:SF32">
    <property type="entry name" value="HYALIN"/>
    <property type="match status" value="1"/>
</dbReference>
<feature type="compositionally biased region" description="Polar residues" evidence="7">
    <location>
        <begin position="839"/>
        <end position="848"/>
    </location>
</feature>
<dbReference type="InterPro" id="IPR013783">
    <property type="entry name" value="Ig-like_fold"/>
</dbReference>
<evidence type="ECO:0000256" key="6">
    <source>
        <dbReference type="ARBA" id="ARBA00023088"/>
    </source>
</evidence>
<evidence type="ECO:0000256" key="5">
    <source>
        <dbReference type="ARBA" id="ARBA00022737"/>
    </source>
</evidence>
<dbReference type="Proteomes" id="UP000254707">
    <property type="component" value="Unassembled WGS sequence"/>
</dbReference>
<keyword evidence="4" id="KW-0732">Signal</keyword>
<dbReference type="PROSITE" id="PS50825">
    <property type="entry name" value="HYR"/>
    <property type="match status" value="3"/>
</dbReference>
<feature type="compositionally biased region" description="Polar residues" evidence="7">
    <location>
        <begin position="572"/>
        <end position="581"/>
    </location>
</feature>
<dbReference type="GO" id="GO:0016020">
    <property type="term" value="C:membrane"/>
    <property type="evidence" value="ECO:0007669"/>
    <property type="project" value="InterPro"/>
</dbReference>
<dbReference type="InterPro" id="IPR019931">
    <property type="entry name" value="LPXTG_anchor"/>
</dbReference>
<dbReference type="PROSITE" id="PS50847">
    <property type="entry name" value="GRAM_POS_ANCHORING"/>
    <property type="match status" value="1"/>
</dbReference>
<dbReference type="GO" id="GO:0005509">
    <property type="term" value="F:calcium ion binding"/>
    <property type="evidence" value="ECO:0007669"/>
    <property type="project" value="InterPro"/>
</dbReference>
<evidence type="ECO:0000256" key="7">
    <source>
        <dbReference type="SAM" id="MobiDB-lite"/>
    </source>
</evidence>
<keyword evidence="5" id="KW-0677">Repeat</keyword>
<dbReference type="Pfam" id="PF00746">
    <property type="entry name" value="Gram_pos_anchor"/>
    <property type="match status" value="1"/>
</dbReference>
<evidence type="ECO:0000313" key="11">
    <source>
        <dbReference type="EMBL" id="SUM81572.1"/>
    </source>
</evidence>
<dbReference type="Pfam" id="PF05345">
    <property type="entry name" value="He_PIG"/>
    <property type="match status" value="6"/>
</dbReference>
<evidence type="ECO:0000259" key="10">
    <source>
        <dbReference type="PROSITE" id="PS50847"/>
    </source>
</evidence>
<feature type="compositionally biased region" description="Polar residues" evidence="7">
    <location>
        <begin position="890"/>
        <end position="916"/>
    </location>
</feature>
<feature type="compositionally biased region" description="Polar residues" evidence="7">
    <location>
        <begin position="750"/>
        <end position="759"/>
    </location>
</feature>
<feature type="domain" description="HYR" evidence="9">
    <location>
        <begin position="788"/>
        <end position="878"/>
    </location>
</feature>
<dbReference type="InterPro" id="IPR011252">
    <property type="entry name" value="Fibrogen-bd_dom1"/>
</dbReference>
<feature type="compositionally biased region" description="Polar residues" evidence="7">
    <location>
        <begin position="661"/>
        <end position="670"/>
    </location>
</feature>
<evidence type="ECO:0000259" key="9">
    <source>
        <dbReference type="PROSITE" id="PS50825"/>
    </source>
</evidence>
<reference evidence="11 12" key="1">
    <citation type="submission" date="2018-06" db="EMBL/GenBank/DDBJ databases">
        <authorList>
            <consortium name="Pathogen Informatics"/>
            <person name="Doyle S."/>
        </authorList>
    </citation>
    <scope>NUCLEOTIDE SEQUENCE [LARGE SCALE GENOMIC DNA]</scope>
    <source>
        <strain evidence="11 12">NCTC7688</strain>
    </source>
</reference>
<evidence type="ECO:0000256" key="8">
    <source>
        <dbReference type="SAM" id="Phobius"/>
    </source>
</evidence>
<sequence>MKATNLKTRSLAARDAQVTAVKNAVGDTTVIGGKDVNDLIKVSNVKYADGTWTKGKAYPISFDLDIPNEVKRNDYFEVKMPKELKPTSADRDNGILLGENENNIYAKGTYNAEANSFIFKFTDNVEKYKDRKVNVSLMQIINFKTTLKSGNYNLELKVGNQIFENTKTIAFSSDASTSTVFQETEVEGKKEGYHPYNTTYTINAKNYSINNANIKLTPYVDNSKSPNAISQFNKNDTNITIYKVNDATTLNESGSAEYVDKTDVTSQYKPVFNTDGTISIGLKNISSPYIIVVDSKTSKPFVAGTFIESKVNLSGSNISSMSNTNKVGKAAPSTSNSSGVIVSDTTPPTVDKITNQTKEVNTAIDSVTINAKDDSGKPVRNDVYGLPDGVTYDPSTNTISGSPKEVGDYKVTIITSDSTYNETITEFTITVTDTTAPTVEAIPDQEKEVNTPIDTITIKGEDNSGKPVTNEVSGLPEGVTYDPETSTISGSPTEVGEYPVTVVTTDANGNKTETTFTITVTDKTAPTVEAIPDQEKEVNTPIDTITIKGEDNSGKPVTNEVSGLPEGVTYDPETSTISGSPTEVGEYPVTVVTTDANGNKTETTFTITVTDKTAPTVEAIPDQEKEVNTPIDTITIKGEDNSGKPVTNEVSGLPEGVTYDPETSTISGSPTEVGEYPVTVVTTDANGNKTETTFTITVTDKTAPTVEAIPDQEKEVNTPIDTITIKGEDNSGKPVTNEVSGLPEGVTYDPETSTISGSPTEVGEYPVTVVTTDANGNKTETTFTITVTDKTAPTVEAIPDQEKEVNTPIDTITIKGEDNSGKPVTNEVSGLPEGVTFDPETNTINGSPTEVGEYPVTVVTTDVNGNKTETTFTITVTPKGSGKLGMPSESGASNESHNLNTQEENSNHNVQDNASNQDKKTSNNKKQALPKTGKNENNNATLLGSILAAIAGILLLGRRKKKQ</sequence>
<accession>A0A380HIX8</accession>